<evidence type="ECO:0000313" key="1">
    <source>
        <dbReference type="EMBL" id="MPR26541.1"/>
    </source>
</evidence>
<dbReference type="EMBL" id="VOSK01000053">
    <property type="protein sequence ID" value="MPR26541.1"/>
    <property type="molecule type" value="Genomic_DNA"/>
</dbReference>
<dbReference type="Proteomes" id="UP000403266">
    <property type="component" value="Unassembled WGS sequence"/>
</dbReference>
<organism evidence="1 2">
    <name type="scientific">Microvirga tunisiensis</name>
    <dbReference type="NCBI Taxonomy" id="2108360"/>
    <lineage>
        <taxon>Bacteria</taxon>
        <taxon>Pseudomonadati</taxon>
        <taxon>Pseudomonadota</taxon>
        <taxon>Alphaproteobacteria</taxon>
        <taxon>Hyphomicrobiales</taxon>
        <taxon>Methylobacteriaceae</taxon>
        <taxon>Microvirga</taxon>
    </lineage>
</organism>
<proteinExistence type="predicted"/>
<evidence type="ECO:0000313" key="2">
    <source>
        <dbReference type="Proteomes" id="UP000403266"/>
    </source>
</evidence>
<accession>A0A5N7MHG3</accession>
<name>A0A5N7MHG3_9HYPH</name>
<dbReference type="OrthoDB" id="9799947at2"/>
<dbReference type="RefSeq" id="WP_152712712.1">
    <property type="nucleotide sequence ID" value="NZ_VOSJ01000053.1"/>
</dbReference>
<comment type="caution">
    <text evidence="1">The sequence shown here is derived from an EMBL/GenBank/DDBJ whole genome shotgun (WGS) entry which is preliminary data.</text>
</comment>
<gene>
    <name evidence="1" type="ORF">FS320_15275</name>
</gene>
<reference evidence="1 2" key="1">
    <citation type="journal article" date="2019" name="Syst. Appl. Microbiol.">
        <title>Microvirga tunisiensis sp. nov., a root nodule symbiotic bacterium isolated from Lupinus micranthus and L. luteus grown in Northern Tunisia.</title>
        <authorList>
            <person name="Msaddak A."/>
            <person name="Rejili M."/>
            <person name="Duran D."/>
            <person name="Mars M."/>
            <person name="Palacios J.M."/>
            <person name="Ruiz-Argueso T."/>
            <person name="Rey L."/>
            <person name="Imperial J."/>
        </authorList>
    </citation>
    <scope>NUCLEOTIDE SEQUENCE [LARGE SCALE GENOMIC DNA]</scope>
    <source>
        <strain evidence="1 2">Lmie10</strain>
    </source>
</reference>
<keyword evidence="2" id="KW-1185">Reference proteome</keyword>
<dbReference type="AlphaFoldDB" id="A0A5N7MHG3"/>
<protein>
    <submittedName>
        <fullName evidence="1">Uncharacterized protein</fullName>
    </submittedName>
</protein>
<sequence length="209" mass="21744">MITRILPQVRSLVLGLGIAGGVVAPSAWAQGSPPLRVRGTIERIDGETLQVKTRGGADATLRLAKDVPITGLTKASWADIKPGSYVGTAAIEQGSGHATSLEVQVFPENMRGAGEGSHEYDLGPKSSMTNGTIGQVTEASNGRQLTIKYQDSEKTVVVPPDVPIVTYVPATREDLAPGAKVIVTATKQPDGALQASRILVGKGGLEPPM</sequence>